<proteinExistence type="predicted"/>
<dbReference type="InterPro" id="IPR036640">
    <property type="entry name" value="ABC1_TM_sf"/>
</dbReference>
<evidence type="ECO:0000256" key="1">
    <source>
        <dbReference type="ARBA" id="ARBA00004141"/>
    </source>
</evidence>
<evidence type="ECO:0000256" key="4">
    <source>
        <dbReference type="ARBA" id="ARBA00023136"/>
    </source>
</evidence>
<dbReference type="PANTHER" id="PTHR43394">
    <property type="entry name" value="ATP-DEPENDENT PERMEASE MDL1, MITOCHONDRIAL"/>
    <property type="match status" value="1"/>
</dbReference>
<dbReference type="Pfam" id="PF00005">
    <property type="entry name" value="ABC_tran"/>
    <property type="match status" value="1"/>
</dbReference>
<gene>
    <name evidence="6" type="ORF">OXD698_LOCUS49236</name>
</gene>
<evidence type="ECO:0000259" key="5">
    <source>
        <dbReference type="Pfam" id="PF00005"/>
    </source>
</evidence>
<dbReference type="GO" id="GO:0015421">
    <property type="term" value="F:ABC-type oligopeptide transporter activity"/>
    <property type="evidence" value="ECO:0007669"/>
    <property type="project" value="TreeGrafter"/>
</dbReference>
<dbReference type="PANTHER" id="PTHR43394:SF27">
    <property type="entry name" value="ATP-DEPENDENT TRANSLOCASE ABCB1-LIKE"/>
    <property type="match status" value="1"/>
</dbReference>
<evidence type="ECO:0000256" key="2">
    <source>
        <dbReference type="ARBA" id="ARBA00022692"/>
    </source>
</evidence>
<dbReference type="EMBL" id="CAJOAZ010021803">
    <property type="protein sequence ID" value="CAF4359660.1"/>
    <property type="molecule type" value="Genomic_DNA"/>
</dbReference>
<dbReference type="GO" id="GO:0005743">
    <property type="term" value="C:mitochondrial inner membrane"/>
    <property type="evidence" value="ECO:0007669"/>
    <property type="project" value="TreeGrafter"/>
</dbReference>
<dbReference type="AlphaFoldDB" id="A0A820LMA8"/>
<dbReference type="Gene3D" id="1.20.1560.10">
    <property type="entry name" value="ABC transporter type 1, transmembrane domain"/>
    <property type="match status" value="1"/>
</dbReference>
<evidence type="ECO:0000256" key="3">
    <source>
        <dbReference type="ARBA" id="ARBA00022989"/>
    </source>
</evidence>
<dbReference type="InterPro" id="IPR003439">
    <property type="entry name" value="ABC_transporter-like_ATP-bd"/>
</dbReference>
<dbReference type="Gene3D" id="3.40.50.300">
    <property type="entry name" value="P-loop containing nucleotide triphosphate hydrolases"/>
    <property type="match status" value="1"/>
</dbReference>
<reference evidence="6" key="1">
    <citation type="submission" date="2021-02" db="EMBL/GenBank/DDBJ databases">
        <authorList>
            <person name="Nowell W R."/>
        </authorList>
    </citation>
    <scope>NUCLEOTIDE SEQUENCE</scope>
</reference>
<organism evidence="6 7">
    <name type="scientific">Adineta steineri</name>
    <dbReference type="NCBI Taxonomy" id="433720"/>
    <lineage>
        <taxon>Eukaryota</taxon>
        <taxon>Metazoa</taxon>
        <taxon>Spiralia</taxon>
        <taxon>Gnathifera</taxon>
        <taxon>Rotifera</taxon>
        <taxon>Eurotatoria</taxon>
        <taxon>Bdelloidea</taxon>
        <taxon>Adinetida</taxon>
        <taxon>Adinetidae</taxon>
        <taxon>Adineta</taxon>
    </lineage>
</organism>
<dbReference type="GO" id="GO:0005524">
    <property type="term" value="F:ATP binding"/>
    <property type="evidence" value="ECO:0007669"/>
    <property type="project" value="InterPro"/>
</dbReference>
<dbReference type="InterPro" id="IPR039421">
    <property type="entry name" value="Type_1_exporter"/>
</dbReference>
<evidence type="ECO:0000313" key="7">
    <source>
        <dbReference type="Proteomes" id="UP000663844"/>
    </source>
</evidence>
<comment type="caution">
    <text evidence="6">The sequence shown here is derived from an EMBL/GenBank/DDBJ whole genome shotgun (WGS) entry which is preliminary data.</text>
</comment>
<protein>
    <recommendedName>
        <fullName evidence="5">ABC transporter domain-containing protein</fullName>
    </recommendedName>
</protein>
<comment type="subcellular location">
    <subcellularLocation>
        <location evidence="1">Membrane</location>
        <topology evidence="1">Multi-pass membrane protein</topology>
    </subcellularLocation>
</comment>
<keyword evidence="3" id="KW-1133">Transmembrane helix</keyword>
<keyword evidence="4" id="KW-0472">Membrane</keyword>
<sequence length="115" mass="12810">VVTVFAQSMALFSYIGPFLQSVSEARGAAVPIFRLIDAEDDARINEPEIWEDDKSNKQLVGINADIKFDNVNFVYPSRKDMSILKNFNFTARTGQTTAIVGSSGCGKSFFHKQIR</sequence>
<dbReference type="GO" id="GO:0016887">
    <property type="term" value="F:ATP hydrolysis activity"/>
    <property type="evidence" value="ECO:0007669"/>
    <property type="project" value="InterPro"/>
</dbReference>
<dbReference type="SUPFAM" id="SSF52540">
    <property type="entry name" value="P-loop containing nucleoside triphosphate hydrolases"/>
    <property type="match status" value="1"/>
</dbReference>
<accession>A0A820LMA8</accession>
<name>A0A820LMA8_9BILA</name>
<evidence type="ECO:0000313" key="6">
    <source>
        <dbReference type="EMBL" id="CAF4359660.1"/>
    </source>
</evidence>
<dbReference type="Proteomes" id="UP000663844">
    <property type="component" value="Unassembled WGS sequence"/>
</dbReference>
<keyword evidence="2" id="KW-0812">Transmembrane</keyword>
<feature type="domain" description="ABC transporter" evidence="5">
    <location>
        <begin position="84"/>
        <end position="112"/>
    </location>
</feature>
<feature type="non-terminal residue" evidence="6">
    <location>
        <position position="1"/>
    </location>
</feature>
<dbReference type="InterPro" id="IPR027417">
    <property type="entry name" value="P-loop_NTPase"/>
</dbReference>
<dbReference type="GO" id="GO:0090374">
    <property type="term" value="P:oligopeptide export from mitochondrion"/>
    <property type="evidence" value="ECO:0007669"/>
    <property type="project" value="TreeGrafter"/>
</dbReference>